<organism evidence="1 2">
    <name type="scientific">Nematocida displodere</name>
    <dbReference type="NCBI Taxonomy" id="1805483"/>
    <lineage>
        <taxon>Eukaryota</taxon>
        <taxon>Fungi</taxon>
        <taxon>Fungi incertae sedis</taxon>
        <taxon>Microsporidia</taxon>
        <taxon>Nematocida</taxon>
    </lineage>
</organism>
<dbReference type="SUPFAM" id="SSF55770">
    <property type="entry name" value="Profilin (actin-binding protein)"/>
    <property type="match status" value="1"/>
</dbReference>
<evidence type="ECO:0000313" key="2">
    <source>
        <dbReference type="Proteomes" id="UP000185944"/>
    </source>
</evidence>
<keyword evidence="2" id="KW-1185">Reference proteome</keyword>
<dbReference type="InterPro" id="IPR036140">
    <property type="entry name" value="PFN_sf"/>
</dbReference>
<dbReference type="GeneID" id="93647190"/>
<sequence length="140" mass="16298">MSQWSEYFNKHMQLPNIITESALVYESSVLASSTENVFIEDSEITKAWDSNCPREAIVINEEKYFYMRDLCDGQDGYSLSLYQKVKAPEDAPGETTVLFVARMDSFLWVGKFNGQHRTEVIPYVESIASYIFMYFIKREE</sequence>
<comment type="caution">
    <text evidence="1">The sequence shown here is derived from an EMBL/GenBank/DDBJ whole genome shotgun (WGS) entry which is preliminary data.</text>
</comment>
<accession>A0A177ECP6</accession>
<name>A0A177ECP6_9MICR</name>
<dbReference type="OrthoDB" id="2191809at2759"/>
<protein>
    <recommendedName>
        <fullName evidence="3">Profilin</fullName>
    </recommendedName>
</protein>
<proteinExistence type="predicted"/>
<gene>
    <name evidence="1" type="ORF">NEDG_00840</name>
</gene>
<evidence type="ECO:0008006" key="3">
    <source>
        <dbReference type="Google" id="ProtNLM"/>
    </source>
</evidence>
<dbReference type="Proteomes" id="UP000185944">
    <property type="component" value="Unassembled WGS sequence"/>
</dbReference>
<evidence type="ECO:0000313" key="1">
    <source>
        <dbReference type="EMBL" id="OAG29707.1"/>
    </source>
</evidence>
<dbReference type="EMBL" id="LTDL01000040">
    <property type="protein sequence ID" value="OAG29707.1"/>
    <property type="molecule type" value="Genomic_DNA"/>
</dbReference>
<dbReference type="RefSeq" id="XP_067544355.1">
    <property type="nucleotide sequence ID" value="XM_067688258.1"/>
</dbReference>
<dbReference type="VEuPathDB" id="MicrosporidiaDB:NEDG_00840"/>
<dbReference type="AlphaFoldDB" id="A0A177ECP6"/>
<reference evidence="1 2" key="1">
    <citation type="submission" date="2016-02" db="EMBL/GenBank/DDBJ databases">
        <title>Discovery of a natural microsporidian pathogen with a broad tissue tropism in Caenorhabditis elegans.</title>
        <authorList>
            <person name="Luallen R.J."/>
            <person name="Reinke A.W."/>
            <person name="Tong L."/>
            <person name="Botts M.R."/>
            <person name="Felix M.-A."/>
            <person name="Troemel E.R."/>
        </authorList>
    </citation>
    <scope>NUCLEOTIDE SEQUENCE [LARGE SCALE GENOMIC DNA]</scope>
    <source>
        <strain evidence="1 2">JUm2807</strain>
    </source>
</reference>